<dbReference type="PANTHER" id="PTHR15526:SF5">
    <property type="entry name" value="MUSKELIN"/>
    <property type="match status" value="1"/>
</dbReference>
<proteinExistence type="predicted"/>
<dbReference type="Gene3D" id="2.60.120.260">
    <property type="entry name" value="Galactose-binding domain-like"/>
    <property type="match status" value="1"/>
</dbReference>
<dbReference type="HOGENOM" id="CLU_004210_1_0_1"/>
<dbReference type="InParanoid" id="J9D016"/>
<dbReference type="Pfam" id="PF24681">
    <property type="entry name" value="Kelch_KLHDC2_KLHL20_DRC7"/>
    <property type="match status" value="1"/>
</dbReference>
<keyword evidence="2" id="KW-0677">Repeat</keyword>
<dbReference type="GO" id="GO:0005737">
    <property type="term" value="C:cytoplasm"/>
    <property type="evidence" value="ECO:0007669"/>
    <property type="project" value="TreeGrafter"/>
</dbReference>
<dbReference type="SUPFAM" id="SSF50965">
    <property type="entry name" value="Galactose oxidase, central domain"/>
    <property type="match status" value="1"/>
</dbReference>
<evidence type="ECO:0000256" key="1">
    <source>
        <dbReference type="ARBA" id="ARBA00022441"/>
    </source>
</evidence>
<dbReference type="AlphaFoldDB" id="J9D016"/>
<dbReference type="EMBL" id="AFBI03000006">
    <property type="protein sequence ID" value="EJW01206.1"/>
    <property type="molecule type" value="Genomic_DNA"/>
</dbReference>
<dbReference type="InterPro" id="IPR015915">
    <property type="entry name" value="Kelch-typ_b-propeller"/>
</dbReference>
<dbReference type="Pfam" id="PF01344">
    <property type="entry name" value="Kelch_1"/>
    <property type="match status" value="1"/>
</dbReference>
<gene>
    <name evidence="4" type="ORF">EDEG_00566</name>
</gene>
<evidence type="ECO:0000256" key="2">
    <source>
        <dbReference type="ARBA" id="ARBA00022737"/>
    </source>
</evidence>
<dbReference type="InterPro" id="IPR006652">
    <property type="entry name" value="Kelch_1"/>
</dbReference>
<reference evidence="4 5" key="1">
    <citation type="submission" date="2011-08" db="EMBL/GenBank/DDBJ databases">
        <authorList>
            <person name="Liu Z.J."/>
            <person name="Shi F.L."/>
            <person name="Lu J.Q."/>
            <person name="Li M."/>
            <person name="Wang Z.L."/>
        </authorList>
    </citation>
    <scope>NUCLEOTIDE SEQUENCE [LARGE SCALE GENOMIC DNA]</scope>
    <source>
        <strain evidence="4 5">USNM 41457</strain>
    </source>
</reference>
<dbReference type="Gene3D" id="2.120.10.80">
    <property type="entry name" value="Kelch-type beta propeller"/>
    <property type="match status" value="3"/>
</dbReference>
<dbReference type="STRING" id="1003232.J9D016"/>
<dbReference type="Proteomes" id="UP000003163">
    <property type="component" value="Unassembled WGS sequence"/>
</dbReference>
<dbReference type="VEuPathDB" id="MicrosporidiaDB:EDEG_00566"/>
<protein>
    <recommendedName>
        <fullName evidence="3">Muskelin N-terminal domain-containing protein</fullName>
    </recommendedName>
</protein>
<dbReference type="Pfam" id="PF06588">
    <property type="entry name" value="Muskelin_N"/>
    <property type="match status" value="1"/>
</dbReference>
<sequence length="712" mass="83505">MLTDHNKFIEIPYEICDFSSYSSEYHPKNIKIDNPLDSTSRWSTNVNDGNQYLILRLDTEAIVTEIYFGKFYKMHVCNVREMCIYSYNYNQMLNGDGYINTSETPVLIFKGGLRNDPKPEIFPVDYIHKNTFLLTRFIKICPLQAYGVNFNFSLWHIKIFGINNQSVIKNMLNYNKFILNNKCLKIVSQYLKSRGFIKTHKSLENESGLCLESSTMSSLRMFLISDCFDLIEETLLKCLKDGKIDKNLLCDDFLYAWEKIERSIDDLWPGERGGHATALVDNKIYVQGGWSGEEELDDFWCFDCLTDTWSELKCLADKRSCHQMLYLKDNPFVDASIEEDPCFLFIGKYIKPEEAHKKMNIVLYHLKNGKSENISYEGEPLNMYDNQSVVIGNKIYFFGGKIFNSEDYEYCDLLLFHNKKFHKVRKEVTKTAELTPRIGHGFCFINNSNHQDLFLDNNIEKYFSSTTDCKDYPLFQYVYPKNIFAVFGGIKDKNQIKKVTLYDLDSDTVFRHADLPIKTEYRVILRNAVVGDTVYVLFCYESSRENDLDKIELFKYNVPNNKWTKIQVTGEQPSPRSAHSFQYNHQNNTFYVFGGNKGGSRTQYRINDMWKLKLIDRETEEKNNEKKIRILVRVHAYRRLLINSPNQAIKYLREKILCLLNIQNKQDEIFYKKLSLEIFKKPTHVKDELILSDVSKILAHDSEPTKDLIHFL</sequence>
<accession>J9D016</accession>
<dbReference type="InterPro" id="IPR010565">
    <property type="entry name" value="Muskelin_N"/>
</dbReference>
<comment type="caution">
    <text evidence="4">The sequence shown here is derived from an EMBL/GenBank/DDBJ whole genome shotgun (WGS) entry which is preliminary data.</text>
</comment>
<keyword evidence="5" id="KW-1185">Reference proteome</keyword>
<keyword evidence="1" id="KW-0880">Kelch repeat</keyword>
<evidence type="ECO:0000259" key="3">
    <source>
        <dbReference type="Pfam" id="PF06588"/>
    </source>
</evidence>
<dbReference type="SMART" id="SM00612">
    <property type="entry name" value="Kelch"/>
    <property type="match status" value="1"/>
</dbReference>
<dbReference type="SUPFAM" id="SSF49785">
    <property type="entry name" value="Galactose-binding domain-like"/>
    <property type="match status" value="1"/>
</dbReference>
<organism evidence="4 5">
    <name type="scientific">Edhazardia aedis (strain USNM 41457)</name>
    <name type="common">Microsporidian parasite</name>
    <dbReference type="NCBI Taxonomy" id="1003232"/>
    <lineage>
        <taxon>Eukaryota</taxon>
        <taxon>Fungi</taxon>
        <taxon>Fungi incertae sedis</taxon>
        <taxon>Microsporidia</taxon>
        <taxon>Edhazardia</taxon>
    </lineage>
</organism>
<dbReference type="InterPro" id="IPR052456">
    <property type="entry name" value="CTLH_complex_component"/>
</dbReference>
<name>J9D016_EDHAE</name>
<dbReference type="OMA" id="NKQDYKH"/>
<dbReference type="InterPro" id="IPR011043">
    <property type="entry name" value="Gal_Oxase/kelch_b-propeller"/>
</dbReference>
<evidence type="ECO:0000313" key="4">
    <source>
        <dbReference type="EMBL" id="EJW01206.1"/>
    </source>
</evidence>
<dbReference type="InterPro" id="IPR008979">
    <property type="entry name" value="Galactose-bd-like_sf"/>
</dbReference>
<dbReference type="FunCoup" id="J9D016">
    <property type="interactions" value="104"/>
</dbReference>
<dbReference type="OrthoDB" id="2188291at2759"/>
<feature type="domain" description="Muskelin N-terminal" evidence="3">
    <location>
        <begin position="10"/>
        <end position="212"/>
    </location>
</feature>
<dbReference type="PANTHER" id="PTHR15526">
    <property type="entry name" value="MUSKELIN"/>
    <property type="match status" value="1"/>
</dbReference>
<evidence type="ECO:0000313" key="5">
    <source>
        <dbReference type="Proteomes" id="UP000003163"/>
    </source>
</evidence>
<reference evidence="5" key="2">
    <citation type="submission" date="2015-07" db="EMBL/GenBank/DDBJ databases">
        <title>Contrasting host-pathogen interactions and genome evolution in two generalist and specialist microsporidian pathogens of mosquitoes.</title>
        <authorList>
            <consortium name="The Broad Institute Genomics Platform"/>
            <consortium name="The Broad Institute Genome Sequencing Center for Infectious Disease"/>
            <person name="Cuomo C.A."/>
            <person name="Sanscrainte N.D."/>
            <person name="Goldberg J.M."/>
            <person name="Heiman D."/>
            <person name="Young S."/>
            <person name="Zeng Q."/>
            <person name="Becnel J.J."/>
            <person name="Birren B.W."/>
        </authorList>
    </citation>
    <scope>NUCLEOTIDE SEQUENCE [LARGE SCALE GENOMIC DNA]</scope>
    <source>
        <strain evidence="5">USNM 41457</strain>
    </source>
</reference>